<evidence type="ECO:0000313" key="4">
    <source>
        <dbReference type="Proteomes" id="UP000823401"/>
    </source>
</evidence>
<dbReference type="InterPro" id="IPR039672">
    <property type="entry name" value="MFS_2"/>
</dbReference>
<feature type="transmembrane region" description="Helical" evidence="2">
    <location>
        <begin position="194"/>
        <end position="213"/>
    </location>
</feature>
<dbReference type="Pfam" id="PF13347">
    <property type="entry name" value="MFS_2"/>
    <property type="match status" value="1"/>
</dbReference>
<evidence type="ECO:0000256" key="2">
    <source>
        <dbReference type="SAM" id="Phobius"/>
    </source>
</evidence>
<evidence type="ECO:0000313" key="3">
    <source>
        <dbReference type="EMBL" id="MBG9978926.1"/>
    </source>
</evidence>
<feature type="transmembrane region" description="Helical" evidence="2">
    <location>
        <begin position="113"/>
        <end position="132"/>
    </location>
</feature>
<feature type="region of interest" description="Disordered" evidence="1">
    <location>
        <begin position="491"/>
        <end position="512"/>
    </location>
</feature>
<dbReference type="InterPro" id="IPR036259">
    <property type="entry name" value="MFS_trans_sf"/>
</dbReference>
<comment type="caution">
    <text evidence="3">The sequence shown here is derived from an EMBL/GenBank/DDBJ whole genome shotgun (WGS) entry which is preliminary data.</text>
</comment>
<feature type="transmembrane region" description="Helical" evidence="2">
    <location>
        <begin position="31"/>
        <end position="54"/>
    </location>
</feature>
<accession>A0ABS0LNA4</accession>
<sequence>MSQQVEVQEKYHGAKQWEIAFFSLNNSATNLYLFAFGFLTYYATGIAGLATLTVSNLLGFARLFDGIIDPTIGIVMDHVGTRWGRFRPIMLISNIALILSFFFLFNLHQFEGTMLMVMYVIALIFHKIAYSFQQTVTKAAQPALTNDPKQRPMFSVYDTIFSSIGVFALGQIVVSNFLSPRHGGEFNLAFYGEFITGVVVISAVLTVLAMIGISRKDKEEYFGLGEQTVETKSIKDYWSVIKGNTPLQTLALAGGAMKLLAQLYTDQAVVVIIFGILLGNYGLSGQLSLYQIIPKLIIIALLTTFASRKGLKASYTTSVLLLLGSLALLAGVLFTSNDTTQIFTNGGLPMILFIVGYIGMRVFTTYPTSIVLTMAADITDYETARSGRFVSGLIGTIFSLTDSIASSLAPILIGFVVAGIGFADAYPEATEPLTDALFTGGVTLLIIIPFVVALIALFLILKYPLNSKAMEEVQATIAAKKLNRVKEDAAPNILTETPESTEPVARFKDKDE</sequence>
<feature type="transmembrane region" description="Helical" evidence="2">
    <location>
        <begin position="153"/>
        <end position="174"/>
    </location>
</feature>
<keyword evidence="2" id="KW-0472">Membrane</keyword>
<dbReference type="SUPFAM" id="SSF103473">
    <property type="entry name" value="MFS general substrate transporter"/>
    <property type="match status" value="1"/>
</dbReference>
<keyword evidence="4" id="KW-1185">Reference proteome</keyword>
<feature type="transmembrane region" description="Helical" evidence="2">
    <location>
        <begin position="408"/>
        <end position="426"/>
    </location>
</feature>
<keyword evidence="2" id="KW-1133">Transmembrane helix</keyword>
<feature type="transmembrane region" description="Helical" evidence="2">
    <location>
        <begin position="289"/>
        <end position="307"/>
    </location>
</feature>
<feature type="transmembrane region" description="Helical" evidence="2">
    <location>
        <begin position="263"/>
        <end position="283"/>
    </location>
</feature>
<organism evidence="3 4">
    <name type="scientific">Ruoffia tabacinasalis</name>
    <dbReference type="NCBI Taxonomy" id="87458"/>
    <lineage>
        <taxon>Bacteria</taxon>
        <taxon>Bacillati</taxon>
        <taxon>Bacillota</taxon>
        <taxon>Bacilli</taxon>
        <taxon>Lactobacillales</taxon>
        <taxon>Aerococcaceae</taxon>
        <taxon>Ruoffia</taxon>
    </lineage>
</organism>
<name>A0ABS0LNA4_9LACT</name>
<keyword evidence="2" id="KW-0812">Transmembrane</keyword>
<feature type="transmembrane region" description="Helical" evidence="2">
    <location>
        <begin position="319"/>
        <end position="336"/>
    </location>
</feature>
<evidence type="ECO:0000256" key="1">
    <source>
        <dbReference type="SAM" id="MobiDB-lite"/>
    </source>
</evidence>
<reference evidence="3 4" key="1">
    <citation type="submission" date="2020-07" db="EMBL/GenBank/DDBJ databases">
        <title>Facklamia lactis sp. nov., isolated from raw milk.</title>
        <authorList>
            <person name="Doll E.V."/>
            <person name="Huptas C."/>
            <person name="Staib L."/>
            <person name="Wenning M."/>
            <person name="Scherer S."/>
        </authorList>
    </citation>
    <scope>NUCLEOTIDE SEQUENCE [LARGE SCALE GENOMIC DNA]</scope>
    <source>
        <strain evidence="3 4">DSM 104272</strain>
    </source>
</reference>
<dbReference type="RefSeq" id="WP_197104977.1">
    <property type="nucleotide sequence ID" value="NZ_JACCEL010000023.1"/>
</dbReference>
<dbReference type="EMBL" id="JACCEL010000023">
    <property type="protein sequence ID" value="MBG9978926.1"/>
    <property type="molecule type" value="Genomic_DNA"/>
</dbReference>
<protein>
    <submittedName>
        <fullName evidence="3">MFS transporter</fullName>
    </submittedName>
</protein>
<proteinExistence type="predicted"/>
<feature type="transmembrane region" description="Helical" evidence="2">
    <location>
        <begin position="89"/>
        <end position="107"/>
    </location>
</feature>
<dbReference type="PANTHER" id="PTHR11328">
    <property type="entry name" value="MAJOR FACILITATOR SUPERFAMILY DOMAIN-CONTAINING PROTEIN"/>
    <property type="match status" value="1"/>
</dbReference>
<dbReference type="Proteomes" id="UP000823401">
    <property type="component" value="Unassembled WGS sequence"/>
</dbReference>
<dbReference type="PANTHER" id="PTHR11328:SF28">
    <property type="entry name" value="MAJOR FACILITATOR SUPERFAMILY DOMAIN-CONTAINING PROTEIN 12"/>
    <property type="match status" value="1"/>
</dbReference>
<feature type="transmembrane region" description="Helical" evidence="2">
    <location>
        <begin position="438"/>
        <end position="461"/>
    </location>
</feature>
<gene>
    <name evidence="3" type="ORF">HYQ42_09000</name>
</gene>